<dbReference type="EMBL" id="UPTC01004567">
    <property type="protein sequence ID" value="VBB34992.1"/>
    <property type="molecule type" value="Genomic_DNA"/>
</dbReference>
<proteinExistence type="predicted"/>
<keyword evidence="2" id="KW-1185">Reference proteome</keyword>
<protein>
    <submittedName>
        <fullName evidence="1">Uncharacterized protein</fullName>
    </submittedName>
</protein>
<gene>
    <name evidence="1" type="ORF">NAV_LOCUS9783</name>
</gene>
<evidence type="ECO:0000313" key="1">
    <source>
        <dbReference type="EMBL" id="VBB34992.1"/>
    </source>
</evidence>
<dbReference type="Proteomes" id="UP000276991">
    <property type="component" value="Unassembled WGS sequence"/>
</dbReference>
<organism evidence="1 2">
    <name type="scientific">Acanthocheilonema viteae</name>
    <name type="common">Filarial nematode worm</name>
    <name type="synonym">Dipetalonema viteae</name>
    <dbReference type="NCBI Taxonomy" id="6277"/>
    <lineage>
        <taxon>Eukaryota</taxon>
        <taxon>Metazoa</taxon>
        <taxon>Ecdysozoa</taxon>
        <taxon>Nematoda</taxon>
        <taxon>Chromadorea</taxon>
        <taxon>Rhabditida</taxon>
        <taxon>Spirurina</taxon>
        <taxon>Spiruromorpha</taxon>
        <taxon>Filarioidea</taxon>
        <taxon>Onchocercidae</taxon>
        <taxon>Acanthocheilonema</taxon>
    </lineage>
</organism>
<feature type="non-terminal residue" evidence="1">
    <location>
        <position position="64"/>
    </location>
</feature>
<dbReference type="AlphaFoldDB" id="A0A498SN00"/>
<reference evidence="1 2" key="1">
    <citation type="submission" date="2018-08" db="EMBL/GenBank/DDBJ databases">
        <authorList>
            <person name="Laetsch R D."/>
            <person name="Stevens L."/>
            <person name="Kumar S."/>
            <person name="Blaxter L. M."/>
        </authorList>
    </citation>
    <scope>NUCLEOTIDE SEQUENCE [LARGE SCALE GENOMIC DNA]</scope>
</reference>
<sequence length="64" mass="7239">MYSSVEAAPKFSPLIWVAIKAALIVIDDIFPARGTKNVADFWDYLGFGWLGLVRNFGFDVVEWD</sequence>
<name>A0A498SN00_ACAVI</name>
<accession>A0A498SN00</accession>
<evidence type="ECO:0000313" key="2">
    <source>
        <dbReference type="Proteomes" id="UP000276991"/>
    </source>
</evidence>